<name>W6MDU0_9GAMM</name>
<gene>
    <name evidence="9" type="ORF">BN873_490057</name>
</gene>
<feature type="transmembrane region" description="Helical" evidence="7">
    <location>
        <begin position="334"/>
        <end position="356"/>
    </location>
</feature>
<dbReference type="PANTHER" id="PTHR23514:SF3">
    <property type="entry name" value="BYPASS OF STOP CODON PROTEIN 6"/>
    <property type="match status" value="1"/>
</dbReference>
<evidence type="ECO:0000256" key="6">
    <source>
        <dbReference type="ARBA" id="ARBA00023136"/>
    </source>
</evidence>
<dbReference type="STRING" id="1400863.BN873_490057"/>
<dbReference type="GO" id="GO:0022857">
    <property type="term" value="F:transmembrane transporter activity"/>
    <property type="evidence" value="ECO:0007669"/>
    <property type="project" value="InterPro"/>
</dbReference>
<feature type="transmembrane region" description="Helical" evidence="7">
    <location>
        <begin position="76"/>
        <end position="97"/>
    </location>
</feature>
<dbReference type="Proteomes" id="UP000035760">
    <property type="component" value="Unassembled WGS sequence"/>
</dbReference>
<feature type="transmembrane region" description="Helical" evidence="7">
    <location>
        <begin position="103"/>
        <end position="125"/>
    </location>
</feature>
<dbReference type="PANTHER" id="PTHR23514">
    <property type="entry name" value="BYPASS OF STOP CODON PROTEIN 6"/>
    <property type="match status" value="1"/>
</dbReference>
<feature type="transmembrane region" description="Helical" evidence="7">
    <location>
        <begin position="368"/>
        <end position="387"/>
    </location>
</feature>
<dbReference type="EMBL" id="CBTJ020000057">
    <property type="protein sequence ID" value="CDI03448.1"/>
    <property type="molecule type" value="Genomic_DNA"/>
</dbReference>
<dbReference type="InterPro" id="IPR011701">
    <property type="entry name" value="MFS"/>
</dbReference>
<keyword evidence="10" id="KW-1185">Reference proteome</keyword>
<reference evidence="9" key="1">
    <citation type="submission" date="2013-07" db="EMBL/GenBank/DDBJ databases">
        <authorList>
            <person name="McIlroy S."/>
        </authorList>
    </citation>
    <scope>NUCLEOTIDE SEQUENCE [LARGE SCALE GENOMIC DNA]</scope>
    <source>
        <strain evidence="9">Run_A_D11</strain>
    </source>
</reference>
<feature type="transmembrane region" description="Helical" evidence="7">
    <location>
        <begin position="275"/>
        <end position="295"/>
    </location>
</feature>
<evidence type="ECO:0000256" key="2">
    <source>
        <dbReference type="ARBA" id="ARBA00008335"/>
    </source>
</evidence>
<proteinExistence type="inferred from homology"/>
<feature type="domain" description="Major facilitator superfamily (MFS) profile" evidence="8">
    <location>
        <begin position="11"/>
        <end position="390"/>
    </location>
</feature>
<dbReference type="GO" id="GO:0012505">
    <property type="term" value="C:endomembrane system"/>
    <property type="evidence" value="ECO:0007669"/>
    <property type="project" value="UniProtKB-SubCell"/>
</dbReference>
<organism evidence="9 10">
    <name type="scientific">Candidatus Competibacter denitrificans Run_A_D11</name>
    <dbReference type="NCBI Taxonomy" id="1400863"/>
    <lineage>
        <taxon>Bacteria</taxon>
        <taxon>Pseudomonadati</taxon>
        <taxon>Pseudomonadota</taxon>
        <taxon>Gammaproteobacteria</taxon>
        <taxon>Candidatus Competibacteraceae</taxon>
        <taxon>Candidatus Competibacter</taxon>
    </lineage>
</organism>
<feature type="transmembrane region" description="Helical" evidence="7">
    <location>
        <begin position="209"/>
        <end position="227"/>
    </location>
</feature>
<evidence type="ECO:0000256" key="7">
    <source>
        <dbReference type="SAM" id="Phobius"/>
    </source>
</evidence>
<keyword evidence="5 7" id="KW-1133">Transmembrane helix</keyword>
<dbReference type="OrthoDB" id="7057319at2"/>
<feature type="transmembrane region" description="Helical" evidence="7">
    <location>
        <begin position="171"/>
        <end position="189"/>
    </location>
</feature>
<evidence type="ECO:0000256" key="5">
    <source>
        <dbReference type="ARBA" id="ARBA00022989"/>
    </source>
</evidence>
<dbReference type="SUPFAM" id="SSF103473">
    <property type="entry name" value="MFS general substrate transporter"/>
    <property type="match status" value="1"/>
</dbReference>
<dbReference type="Pfam" id="PF07690">
    <property type="entry name" value="MFS_1"/>
    <property type="match status" value="1"/>
</dbReference>
<dbReference type="AlphaFoldDB" id="W6MDU0"/>
<comment type="caution">
    <text evidence="9">The sequence shown here is derived from an EMBL/GenBank/DDBJ whole genome shotgun (WGS) entry which is preliminary data.</text>
</comment>
<evidence type="ECO:0000313" key="10">
    <source>
        <dbReference type="Proteomes" id="UP000035760"/>
    </source>
</evidence>
<dbReference type="InterPro" id="IPR051788">
    <property type="entry name" value="MFS_Transporter"/>
</dbReference>
<protein>
    <submittedName>
        <fullName evidence="9">Major facilitator superfamily MFS_1</fullName>
    </submittedName>
</protein>
<keyword evidence="4 7" id="KW-0812">Transmembrane</keyword>
<evidence type="ECO:0000256" key="1">
    <source>
        <dbReference type="ARBA" id="ARBA00004127"/>
    </source>
</evidence>
<accession>W6MDU0</accession>
<dbReference type="GO" id="GO:0016020">
    <property type="term" value="C:membrane"/>
    <property type="evidence" value="ECO:0007669"/>
    <property type="project" value="TreeGrafter"/>
</dbReference>
<feature type="transmembrane region" description="Helical" evidence="7">
    <location>
        <begin position="137"/>
        <end position="159"/>
    </location>
</feature>
<dbReference type="InterPro" id="IPR036259">
    <property type="entry name" value="MFS_trans_sf"/>
</dbReference>
<keyword evidence="6 7" id="KW-0472">Membrane</keyword>
<feature type="transmembrane region" description="Helical" evidence="7">
    <location>
        <begin position="301"/>
        <end position="322"/>
    </location>
</feature>
<comment type="subcellular location">
    <subcellularLocation>
        <location evidence="1">Endomembrane system</location>
        <topology evidence="1">Multi-pass membrane protein</topology>
    </subcellularLocation>
</comment>
<dbReference type="PROSITE" id="PS50850">
    <property type="entry name" value="MFS"/>
    <property type="match status" value="1"/>
</dbReference>
<keyword evidence="3" id="KW-0813">Transport</keyword>
<feature type="transmembrane region" description="Helical" evidence="7">
    <location>
        <begin position="247"/>
        <end position="268"/>
    </location>
</feature>
<evidence type="ECO:0000256" key="3">
    <source>
        <dbReference type="ARBA" id="ARBA00022448"/>
    </source>
</evidence>
<feature type="transmembrane region" description="Helical" evidence="7">
    <location>
        <begin position="49"/>
        <end position="69"/>
    </location>
</feature>
<dbReference type="RefSeq" id="WP_048674179.1">
    <property type="nucleotide sequence ID" value="NZ_CBTJ020000057.1"/>
</dbReference>
<evidence type="ECO:0000313" key="9">
    <source>
        <dbReference type="EMBL" id="CDI03448.1"/>
    </source>
</evidence>
<evidence type="ECO:0000256" key="4">
    <source>
        <dbReference type="ARBA" id="ARBA00022692"/>
    </source>
</evidence>
<evidence type="ECO:0000259" key="8">
    <source>
        <dbReference type="PROSITE" id="PS50850"/>
    </source>
</evidence>
<dbReference type="InterPro" id="IPR020846">
    <property type="entry name" value="MFS_dom"/>
</dbReference>
<reference evidence="9" key="2">
    <citation type="submission" date="2014-03" db="EMBL/GenBank/DDBJ databases">
        <title>Candidatus Competibacter-lineage genomes retrieved from metagenomes reveal functional metabolic diversity.</title>
        <authorList>
            <person name="McIlroy S.J."/>
            <person name="Albertsen M."/>
            <person name="Andresen E.K."/>
            <person name="Saunders A.M."/>
            <person name="Kristiansen R."/>
            <person name="Stokholm-Bjerregaard M."/>
            <person name="Nielsen K.L."/>
            <person name="Nielsen P.H."/>
        </authorList>
    </citation>
    <scope>NUCLEOTIDE SEQUENCE</scope>
    <source>
        <strain evidence="9">Run_A_D11</strain>
    </source>
</reference>
<dbReference type="Gene3D" id="1.20.1250.20">
    <property type="entry name" value="MFS general substrate transporter like domains"/>
    <property type="match status" value="2"/>
</dbReference>
<sequence length="390" mass="41018">MNKLAATHWPAVLTVYLIAFLQGLTLVSFPASSAVLKQMHGFSDAQYGAIFLPQVALAVVGAVAGGTLARRLGLQPLLWLTAAGNGLSQLALVASLWVNPALVFPIILIGTGLLGFSFGVGGAPLNSYPPQFFPQRAPTAIVALHTLMGLGLMTGPLLVDGFSRAGWWSGFPWSLLGLGAGLALTAALVRLPTDAAVKTEQRITTKPPLASATFWIFASIAVLYAFAEGTFSNWAVIYLREAKGLSAGVAALALSVFWAAMVAGRLLVSVLVVRIAPLTIWLALPVLMIAAFWLLPGASTPVLGLGLFALAGLACSAFFPLTITLASERFPNEVAWVSSMLIAALMVGVGLGSFVIGPLREWLSLEQLYRLSAVYPAAVIGLGWWSLHRS</sequence>
<comment type="similarity">
    <text evidence="2">Belongs to the major facilitator superfamily.</text>
</comment>